<feature type="region of interest" description="Disordered" evidence="4">
    <location>
        <begin position="1"/>
        <end position="47"/>
    </location>
</feature>
<dbReference type="STRING" id="1806994.A0A507C1N3"/>
<keyword evidence="3" id="KW-0813">Transport</keyword>
<gene>
    <name evidence="5" type="ORF">SmJEL517_g05274</name>
</gene>
<evidence type="ECO:0000313" key="6">
    <source>
        <dbReference type="Proteomes" id="UP000319731"/>
    </source>
</evidence>
<dbReference type="GeneID" id="42006497"/>
<dbReference type="Proteomes" id="UP000319731">
    <property type="component" value="Unassembled WGS sequence"/>
</dbReference>
<keyword evidence="2 3" id="KW-0539">Nucleus</keyword>
<dbReference type="AlphaFoldDB" id="A0A507C1N3"/>
<dbReference type="GO" id="GO:0005737">
    <property type="term" value="C:cytoplasm"/>
    <property type="evidence" value="ECO:0007669"/>
    <property type="project" value="UniProtKB-SubCell"/>
</dbReference>
<dbReference type="GO" id="GO:0071630">
    <property type="term" value="P:nuclear protein quality control by the ubiquitin-proteasome system"/>
    <property type="evidence" value="ECO:0007669"/>
    <property type="project" value="UniProtKB-UniRule"/>
</dbReference>
<dbReference type="PANTHER" id="PTHR28032">
    <property type="entry name" value="FI02826P"/>
    <property type="match status" value="1"/>
</dbReference>
<dbReference type="OrthoDB" id="10061064at2759"/>
<dbReference type="GO" id="GO:0031965">
    <property type="term" value="C:nuclear membrane"/>
    <property type="evidence" value="ECO:0007669"/>
    <property type="project" value="TreeGrafter"/>
</dbReference>
<protein>
    <recommendedName>
        <fullName evidence="3">Tethering factor for nuclear proteasome STS1</fullName>
    </recommendedName>
</protein>
<evidence type="ECO:0000256" key="4">
    <source>
        <dbReference type="SAM" id="MobiDB-lite"/>
    </source>
</evidence>
<dbReference type="GO" id="GO:0070628">
    <property type="term" value="F:proteasome binding"/>
    <property type="evidence" value="ECO:0007669"/>
    <property type="project" value="TreeGrafter"/>
</dbReference>
<dbReference type="InterPro" id="IPR013868">
    <property type="entry name" value="Cut8/Sts1_fam"/>
</dbReference>
<organism evidence="5 6">
    <name type="scientific">Synchytrium microbalum</name>
    <dbReference type="NCBI Taxonomy" id="1806994"/>
    <lineage>
        <taxon>Eukaryota</taxon>
        <taxon>Fungi</taxon>
        <taxon>Fungi incertae sedis</taxon>
        <taxon>Chytridiomycota</taxon>
        <taxon>Chytridiomycota incertae sedis</taxon>
        <taxon>Chytridiomycetes</taxon>
        <taxon>Synchytriales</taxon>
        <taxon>Synchytriaceae</taxon>
        <taxon>Synchytrium</taxon>
    </lineage>
</organism>
<dbReference type="InterPro" id="IPR038422">
    <property type="entry name" value="Cut8/Sts1_sf"/>
</dbReference>
<comment type="subunit">
    <text evidence="3">Binds the proteasome.</text>
</comment>
<dbReference type="GO" id="GO:0031144">
    <property type="term" value="P:proteasome localization"/>
    <property type="evidence" value="ECO:0007669"/>
    <property type="project" value="UniProtKB-UniRule"/>
</dbReference>
<evidence type="ECO:0000256" key="1">
    <source>
        <dbReference type="ARBA" id="ARBA00006199"/>
    </source>
</evidence>
<dbReference type="Gene3D" id="1.20.58.1590">
    <property type="entry name" value="Tethering factor for nuclear proteasome Cut8/Sts1"/>
    <property type="match status" value="1"/>
</dbReference>
<sequence length="345" mass="38522">MSWGNFEFGGNAPVANNPRKRKPSDDQPNFPSALPNTSNTNSPLSSMANYVTLNTPTKRFKTASLAAESSQQLLISPRPPTPPITRPPAIDRVLDTLDKSQIITILTTLIQQHPTLSSTIAQMLPRPTLKTVSTVLSGLEKKLNDSFPFNKWGPDRSDYSFNRVRPILIEVKDAIMHYMPYFIEPISYTREMAHEYPDHAFGFLQMATTLAHRLPLWQNASHNDETRGDLYIVLGRGWNTTCTELVRRVKEEGKMYTTSMVAEWGQNLLTHAEHVGGRFGFAEAVDTFRASCGWMTPESVGGLVSGGATSSNNNTQPYAWMASGYSTVNNPPLHHPLPSLQREYR</sequence>
<dbReference type="PANTHER" id="PTHR28032:SF1">
    <property type="entry name" value="FI02826P"/>
    <property type="match status" value="1"/>
</dbReference>
<reference evidence="5 6" key="1">
    <citation type="journal article" date="2019" name="Sci. Rep.">
        <title>Comparative genomics of chytrid fungi reveal insights into the obligate biotrophic and pathogenic lifestyle of Synchytrium endobioticum.</title>
        <authorList>
            <person name="van de Vossenberg B.T.L.H."/>
            <person name="Warris S."/>
            <person name="Nguyen H.D.T."/>
            <person name="van Gent-Pelzer M.P.E."/>
            <person name="Joly D.L."/>
            <person name="van de Geest H.C."/>
            <person name="Bonants P.J.M."/>
            <person name="Smith D.S."/>
            <person name="Levesque C.A."/>
            <person name="van der Lee T.A.J."/>
        </authorList>
    </citation>
    <scope>NUCLEOTIDE SEQUENCE [LARGE SCALE GENOMIC DNA]</scope>
    <source>
        <strain evidence="5 6">JEL517</strain>
    </source>
</reference>
<accession>A0A507C1N3</accession>
<comment type="function">
    <text evidence="3">Involved in ubiquitin-mediated protein degradation. Regulatory factor in the ubiquitin/proteasome pathway that controls the turnover of proteasome substrates. Targets proteasomes to the nucleus and facilitates the degradation of nuclear proteins.</text>
</comment>
<comment type="subcellular location">
    <subcellularLocation>
        <location evidence="3">Cytoplasm</location>
    </subcellularLocation>
    <subcellularLocation>
        <location evidence="3">Nucleus</location>
    </subcellularLocation>
</comment>
<keyword evidence="3" id="KW-0963">Cytoplasm</keyword>
<dbReference type="Pfam" id="PF08559">
    <property type="entry name" value="Cut8"/>
    <property type="match status" value="1"/>
</dbReference>
<proteinExistence type="inferred from homology"/>
<keyword evidence="3" id="KW-0653">Protein transport</keyword>
<evidence type="ECO:0000313" key="5">
    <source>
        <dbReference type="EMBL" id="TPX31413.1"/>
    </source>
</evidence>
<dbReference type="RefSeq" id="XP_031022849.1">
    <property type="nucleotide sequence ID" value="XM_031171200.1"/>
</dbReference>
<name>A0A507C1N3_9FUNG</name>
<evidence type="ECO:0000256" key="3">
    <source>
        <dbReference type="RuleBase" id="RU368013"/>
    </source>
</evidence>
<comment type="similarity">
    <text evidence="1 3">Belongs to the cut8/STS1 family.</text>
</comment>
<dbReference type="GO" id="GO:0015031">
    <property type="term" value="P:protein transport"/>
    <property type="evidence" value="ECO:0007669"/>
    <property type="project" value="UniProtKB-UniRule"/>
</dbReference>
<feature type="compositionally biased region" description="Low complexity" evidence="4">
    <location>
        <begin position="34"/>
        <end position="46"/>
    </location>
</feature>
<comment type="caution">
    <text evidence="5">The sequence shown here is derived from an EMBL/GenBank/DDBJ whole genome shotgun (WGS) entry which is preliminary data.</text>
</comment>
<keyword evidence="6" id="KW-1185">Reference proteome</keyword>
<dbReference type="EMBL" id="QEAO01000045">
    <property type="protein sequence ID" value="TPX31413.1"/>
    <property type="molecule type" value="Genomic_DNA"/>
</dbReference>
<evidence type="ECO:0000256" key="2">
    <source>
        <dbReference type="ARBA" id="ARBA00023242"/>
    </source>
</evidence>